<dbReference type="InterPro" id="IPR036236">
    <property type="entry name" value="Znf_C2H2_sf"/>
</dbReference>
<feature type="domain" description="Reverse transcriptase" evidence="4">
    <location>
        <begin position="177"/>
        <end position="447"/>
    </location>
</feature>
<name>A0A504YSM3_FASGI</name>
<evidence type="ECO:0000256" key="1">
    <source>
        <dbReference type="PROSITE-ProRule" id="PRU00042"/>
    </source>
</evidence>
<dbReference type="CDD" id="cd01650">
    <property type="entry name" value="RT_nLTR_like"/>
    <property type="match status" value="1"/>
</dbReference>
<feature type="compositionally biased region" description="Pro residues" evidence="2">
    <location>
        <begin position="164"/>
        <end position="175"/>
    </location>
</feature>
<dbReference type="PROSITE" id="PS50878">
    <property type="entry name" value="RT_POL"/>
    <property type="match status" value="1"/>
</dbReference>
<dbReference type="Pfam" id="PF00078">
    <property type="entry name" value="RVT_1"/>
    <property type="match status" value="1"/>
</dbReference>
<gene>
    <name evidence="5" type="ORF">FGIG_09203</name>
</gene>
<dbReference type="AlphaFoldDB" id="A0A504YSM3"/>
<dbReference type="STRING" id="46835.A0A504YSM3"/>
<proteinExistence type="predicted"/>
<organism evidence="5 6">
    <name type="scientific">Fasciola gigantica</name>
    <name type="common">Giant liver fluke</name>
    <dbReference type="NCBI Taxonomy" id="46835"/>
    <lineage>
        <taxon>Eukaryota</taxon>
        <taxon>Metazoa</taxon>
        <taxon>Spiralia</taxon>
        <taxon>Lophotrochozoa</taxon>
        <taxon>Platyhelminthes</taxon>
        <taxon>Trematoda</taxon>
        <taxon>Digenea</taxon>
        <taxon>Plagiorchiida</taxon>
        <taxon>Echinostomata</taxon>
        <taxon>Echinostomatoidea</taxon>
        <taxon>Fasciolidae</taxon>
        <taxon>Fasciola</taxon>
    </lineage>
</organism>
<dbReference type="EMBL" id="SUNJ01004477">
    <property type="protein sequence ID" value="TPP64394.1"/>
    <property type="molecule type" value="Genomic_DNA"/>
</dbReference>
<protein>
    <submittedName>
        <fullName evidence="5">Retrovirus Pol polyprotein from type-2 retrotransposable element R2DM</fullName>
    </submittedName>
</protein>
<evidence type="ECO:0000313" key="6">
    <source>
        <dbReference type="Proteomes" id="UP000316759"/>
    </source>
</evidence>
<dbReference type="PANTHER" id="PTHR19446">
    <property type="entry name" value="REVERSE TRANSCRIPTASES"/>
    <property type="match status" value="1"/>
</dbReference>
<evidence type="ECO:0000256" key="2">
    <source>
        <dbReference type="SAM" id="MobiDB-lite"/>
    </source>
</evidence>
<dbReference type="PROSITE" id="PS50157">
    <property type="entry name" value="ZINC_FINGER_C2H2_2"/>
    <property type="match status" value="1"/>
</dbReference>
<dbReference type="SUPFAM" id="SSF57667">
    <property type="entry name" value="beta-beta-alpha zinc fingers"/>
    <property type="match status" value="1"/>
</dbReference>
<sequence>MASSSPSLEYIRDICGKSCRSKAGLTLHRKVHPPPTHPPLPPPPATPKAFQCVLCSDSFHTKMGLTQHKRHRHLQEYNGDKRQHIITSARSRRWTTSEEAALIALVNDLSVTHSEKSAESIKKRLQHLDWQYPDDVLPDSTSSDDDTNTSNPSSDYISMLQPLPNSPTDPEPEAPQPTESFSATSIGLLEAACSLLRSTSHDSDNPTSPSDYRPISVSPVLLRSLHKVLQRRWTSLFPVDGLQFAFLKRDGAFEATALLHTLLRHAHTSFHSLAFASLDLSKAFDSISHDSILRSAATFGAPPILLDYISSSYATASCVLPDGSTITPRRGVRQGDPLSPLLFIMAIDEILSLSHPQTSFLTPSGPVDAIAYADDSADGLQKKLSDCSTACGMSGLVFNTQKSFSASIITSPKQKISALDNTTLFVNGHPIRTLSTSDTFSYLGTSFTYRGKAGVDYSNTLRTMLQDVISAPLRPFQRFYILRSHIISRLHHTLCLGVIHKKTLKRLDLQVRHCTRKFLRLPKDTPTAYFHARCSDGGLGIPHLSSQIPLIRRKRLERLSSSTAPLLRWAGTCPAASSSQTISHVPISIQGICIQSNEQAADAWKNSLYGTLDGKHISCQQFAAPSDLWITSPTRMFPRDFIHNIKLRCHPLSTKTRRSRGLRSADDILCRGGCGQPESLSHILQSCSVTHDSRCRRHDDVVNLLLKRLMRMGATCYNEPRIPLQTTFCKPDVIVVKGNTCDIAVCEPSLIQQTLTSKVAKYSTPIVNTAIQSFLSAGGHATPNIVHRPIFITYNGFVHKSSASTLRQLHLSPLDVLDLISTTMRGSIKTYPRYMKGSN</sequence>
<dbReference type="GO" id="GO:0008270">
    <property type="term" value="F:zinc ion binding"/>
    <property type="evidence" value="ECO:0007669"/>
    <property type="project" value="UniProtKB-KW"/>
</dbReference>
<dbReference type="OrthoDB" id="6286681at2759"/>
<accession>A0A504YSM3</accession>
<evidence type="ECO:0000259" key="4">
    <source>
        <dbReference type="PROSITE" id="PS50878"/>
    </source>
</evidence>
<keyword evidence="1" id="KW-0863">Zinc-finger</keyword>
<evidence type="ECO:0000259" key="3">
    <source>
        <dbReference type="PROSITE" id="PS50157"/>
    </source>
</evidence>
<comment type="caution">
    <text evidence="5">The sequence shown here is derived from an EMBL/GenBank/DDBJ whole genome shotgun (WGS) entry which is preliminary data.</text>
</comment>
<reference evidence="5 6" key="1">
    <citation type="submission" date="2019-04" db="EMBL/GenBank/DDBJ databases">
        <title>Annotation for the trematode Fasciola gigantica.</title>
        <authorList>
            <person name="Choi Y.-J."/>
        </authorList>
    </citation>
    <scope>NUCLEOTIDE SEQUENCE [LARGE SCALE GENOMIC DNA]</scope>
    <source>
        <strain evidence="5">Uganda_cow_1</strain>
    </source>
</reference>
<dbReference type="PROSITE" id="PS00028">
    <property type="entry name" value="ZINC_FINGER_C2H2_1"/>
    <property type="match status" value="1"/>
</dbReference>
<keyword evidence="1" id="KW-0479">Metal-binding</keyword>
<dbReference type="Gene3D" id="3.30.160.60">
    <property type="entry name" value="Classic Zinc Finger"/>
    <property type="match status" value="1"/>
</dbReference>
<feature type="region of interest" description="Disordered" evidence="2">
    <location>
        <begin position="134"/>
        <end position="180"/>
    </location>
</feature>
<dbReference type="InterPro" id="IPR013087">
    <property type="entry name" value="Znf_C2H2_type"/>
</dbReference>
<dbReference type="InterPro" id="IPR000477">
    <property type="entry name" value="RT_dom"/>
</dbReference>
<dbReference type="SUPFAM" id="SSF56672">
    <property type="entry name" value="DNA/RNA polymerases"/>
    <property type="match status" value="1"/>
</dbReference>
<keyword evidence="6" id="KW-1185">Reference proteome</keyword>
<dbReference type="Proteomes" id="UP000316759">
    <property type="component" value="Unassembled WGS sequence"/>
</dbReference>
<evidence type="ECO:0000313" key="5">
    <source>
        <dbReference type="EMBL" id="TPP64394.1"/>
    </source>
</evidence>
<dbReference type="SMART" id="SM00355">
    <property type="entry name" value="ZnF_C2H2"/>
    <property type="match status" value="2"/>
</dbReference>
<keyword evidence="1" id="KW-0862">Zinc</keyword>
<feature type="domain" description="C2H2-type" evidence="3">
    <location>
        <begin position="50"/>
        <end position="78"/>
    </location>
</feature>
<dbReference type="InterPro" id="IPR043502">
    <property type="entry name" value="DNA/RNA_pol_sf"/>
</dbReference>